<evidence type="ECO:0000256" key="5">
    <source>
        <dbReference type="ARBA" id="ARBA00023004"/>
    </source>
</evidence>
<reference evidence="8 9" key="1">
    <citation type="submission" date="2016-12" db="EMBL/GenBank/DDBJ databases">
        <authorList>
            <person name="Song W.-J."/>
            <person name="Kurnit D.M."/>
        </authorList>
    </citation>
    <scope>NUCLEOTIDE SEQUENCE [LARGE SCALE GENOMIC DNA]</scope>
    <source>
        <strain evidence="8">BCM-300</strain>
    </source>
</reference>
<dbReference type="SUPFAM" id="SSF102114">
    <property type="entry name" value="Radical SAM enzymes"/>
    <property type="match status" value="1"/>
</dbReference>
<dbReference type="PANTHER" id="PTHR43787:SF10">
    <property type="entry name" value="COFACTOR MODIFYING PROTEIN"/>
    <property type="match status" value="1"/>
</dbReference>
<organism evidence="8 9">
    <name type="scientific">Helicobacter pylori</name>
    <name type="common">Campylobacter pylori</name>
    <dbReference type="NCBI Taxonomy" id="210"/>
    <lineage>
        <taxon>Bacteria</taxon>
        <taxon>Pseudomonadati</taxon>
        <taxon>Campylobacterota</taxon>
        <taxon>Epsilonproteobacteria</taxon>
        <taxon>Campylobacterales</taxon>
        <taxon>Helicobacteraceae</taxon>
        <taxon>Helicobacter</taxon>
    </lineage>
</organism>
<name>A0A238GUZ3_HELPX</name>
<feature type="domain" description="4Fe4S-binding SPASM" evidence="7">
    <location>
        <begin position="221"/>
        <end position="286"/>
    </location>
</feature>
<keyword evidence="4" id="KW-0479">Metal-binding</keyword>
<dbReference type="AlphaFoldDB" id="A0A238GUZ3"/>
<dbReference type="SFLD" id="SFLDG01067">
    <property type="entry name" value="SPASM/twitch_domain_containing"/>
    <property type="match status" value="1"/>
</dbReference>
<evidence type="ECO:0000256" key="3">
    <source>
        <dbReference type="ARBA" id="ARBA00022691"/>
    </source>
</evidence>
<dbReference type="Pfam" id="PF13186">
    <property type="entry name" value="SPASM"/>
    <property type="match status" value="1"/>
</dbReference>
<evidence type="ECO:0000259" key="7">
    <source>
        <dbReference type="Pfam" id="PF13186"/>
    </source>
</evidence>
<dbReference type="GO" id="GO:0051539">
    <property type="term" value="F:4 iron, 4 sulfur cluster binding"/>
    <property type="evidence" value="ECO:0007669"/>
    <property type="project" value="UniProtKB-KW"/>
</dbReference>
<dbReference type="GO" id="GO:0003824">
    <property type="term" value="F:catalytic activity"/>
    <property type="evidence" value="ECO:0007669"/>
    <property type="project" value="InterPro"/>
</dbReference>
<dbReference type="InterPro" id="IPR023885">
    <property type="entry name" value="4Fe4S-binding_SPASM_dom"/>
</dbReference>
<dbReference type="CDD" id="cd21122">
    <property type="entry name" value="SPASM_rSAM"/>
    <property type="match status" value="1"/>
</dbReference>
<proteinExistence type="predicted"/>
<dbReference type="InterPro" id="IPR013785">
    <property type="entry name" value="Aldolase_TIM"/>
</dbReference>
<dbReference type="InterPro" id="IPR007197">
    <property type="entry name" value="rSAM"/>
</dbReference>
<accession>A0A238GUZ3</accession>
<dbReference type="SFLD" id="SFLDS00029">
    <property type="entry name" value="Radical_SAM"/>
    <property type="match status" value="1"/>
</dbReference>
<keyword evidence="5" id="KW-0408">Iron</keyword>
<evidence type="ECO:0000256" key="1">
    <source>
        <dbReference type="ARBA" id="ARBA00001966"/>
    </source>
</evidence>
<dbReference type="PANTHER" id="PTHR43787">
    <property type="entry name" value="FEMO COFACTOR BIOSYNTHESIS PROTEIN NIFB-RELATED"/>
    <property type="match status" value="1"/>
</dbReference>
<gene>
    <name evidence="8" type="ORF">BCM300_00589</name>
</gene>
<evidence type="ECO:0000313" key="8">
    <source>
        <dbReference type="EMBL" id="SMA52581.1"/>
    </source>
</evidence>
<dbReference type="InterPro" id="IPR058240">
    <property type="entry name" value="rSAM_sf"/>
</dbReference>
<evidence type="ECO:0000256" key="6">
    <source>
        <dbReference type="ARBA" id="ARBA00023014"/>
    </source>
</evidence>
<dbReference type="Proteomes" id="UP000198366">
    <property type="component" value="Chromosome I"/>
</dbReference>
<protein>
    <submittedName>
        <fullName evidence="8">Radical SAM domain-containing protein</fullName>
    </submittedName>
</protein>
<dbReference type="EMBL" id="LT837687">
    <property type="protein sequence ID" value="SMA52581.1"/>
    <property type="molecule type" value="Genomic_DNA"/>
</dbReference>
<sequence>MSFQELTPNKKLFKKIYIELSDICGLQCGFCPNPKNIRGVMPLELFEKICKEAAPLTPIITFHVLGDPCKLKNLNRYLNAAKRFFLKVDLVTSGVYLHDFETLLQDAIYQISISLDAGLDNHNKLNQHRYIQKILEFCRYKCEKNSEVFLNLRIQDSTLEKHQNLIKPFLESFECVSLETLKSQGRVRLFKKSFLNIQKTFKWPNLNAPNPLNQESKIPYCYGLIKQIAILSNGVVVPCCMDTQAHINLGDLNHTPLKDVLNSQKAMAIKTHFLKGEALELLCKNCSYPLIRYKK</sequence>
<evidence type="ECO:0000313" key="9">
    <source>
        <dbReference type="Proteomes" id="UP000198366"/>
    </source>
</evidence>
<keyword evidence="3" id="KW-0949">S-adenosyl-L-methionine</keyword>
<dbReference type="GO" id="GO:0046872">
    <property type="term" value="F:metal ion binding"/>
    <property type="evidence" value="ECO:0007669"/>
    <property type="project" value="UniProtKB-KW"/>
</dbReference>
<dbReference type="Gene3D" id="3.20.20.70">
    <property type="entry name" value="Aldolase class I"/>
    <property type="match status" value="1"/>
</dbReference>
<dbReference type="CDD" id="cd01335">
    <property type="entry name" value="Radical_SAM"/>
    <property type="match status" value="1"/>
</dbReference>
<evidence type="ECO:0000256" key="2">
    <source>
        <dbReference type="ARBA" id="ARBA00022485"/>
    </source>
</evidence>
<evidence type="ECO:0000256" key="4">
    <source>
        <dbReference type="ARBA" id="ARBA00022723"/>
    </source>
</evidence>
<comment type="cofactor">
    <cofactor evidence="1">
        <name>[4Fe-4S] cluster</name>
        <dbReference type="ChEBI" id="CHEBI:49883"/>
    </cofactor>
</comment>
<keyword evidence="6" id="KW-0411">Iron-sulfur</keyword>
<keyword evidence="2" id="KW-0004">4Fe-4S</keyword>